<name>A0A657EVI7_SALEN</name>
<dbReference type="Proteomes" id="UP000885271">
    <property type="component" value="Unassembled WGS sequence"/>
</dbReference>
<dbReference type="AlphaFoldDB" id="A0A657EVI7"/>
<protein>
    <submittedName>
        <fullName evidence="1">Uncharacterized protein</fullName>
    </submittedName>
</protein>
<comment type="caution">
    <text evidence="1">The sequence shown here is derived from an EMBL/GenBank/DDBJ whole genome shotgun (WGS) entry which is preliminary data.</text>
</comment>
<dbReference type="EMBL" id="RSQT01000053">
    <property type="protein sequence ID" value="MIQ23452.1"/>
    <property type="molecule type" value="Genomic_DNA"/>
</dbReference>
<reference evidence="1" key="1">
    <citation type="submission" date="2018-08" db="EMBL/GenBank/DDBJ databases">
        <authorList>
            <person name="Ashton P.M."/>
            <person name="Dallman T."/>
            <person name="Nair S."/>
            <person name="De Pinna E."/>
            <person name="Peters T."/>
            <person name="Grant K."/>
        </authorList>
    </citation>
    <scope>NUCLEOTIDE SEQUENCE [LARGE SCALE GENOMIC DNA]</scope>
    <source>
        <strain evidence="1">38306</strain>
    </source>
</reference>
<organism evidence="1">
    <name type="scientific">Salmonella enteritidis</name>
    <dbReference type="NCBI Taxonomy" id="149539"/>
    <lineage>
        <taxon>Bacteria</taxon>
        <taxon>Pseudomonadati</taxon>
        <taxon>Pseudomonadota</taxon>
        <taxon>Gammaproteobacteria</taxon>
        <taxon>Enterobacterales</taxon>
        <taxon>Enterobacteriaceae</taxon>
        <taxon>Salmonella</taxon>
    </lineage>
</organism>
<accession>A0A657EVI7</accession>
<sequence>MDRKFNFEEIVNFQAPRPPANIRPKRIEAGRGEPQKFFRPSEKKGTPTCRFLWGACPAHRRAR</sequence>
<evidence type="ECO:0000313" key="1">
    <source>
        <dbReference type="EMBL" id="MIQ23452.1"/>
    </source>
</evidence>
<gene>
    <name evidence="1" type="ORF">ZQ07_23325</name>
</gene>
<proteinExistence type="predicted"/>